<organism evidence="2 3">
    <name type="scientific">Sphingomonas rustica</name>
    <dbReference type="NCBI Taxonomy" id="3103142"/>
    <lineage>
        <taxon>Bacteria</taxon>
        <taxon>Pseudomonadati</taxon>
        <taxon>Pseudomonadota</taxon>
        <taxon>Alphaproteobacteria</taxon>
        <taxon>Sphingomonadales</taxon>
        <taxon>Sphingomonadaceae</taxon>
        <taxon>Sphingomonas</taxon>
    </lineage>
</organism>
<feature type="chain" id="PRO_5045531530" evidence="1">
    <location>
        <begin position="26"/>
        <end position="158"/>
    </location>
</feature>
<comment type="caution">
    <text evidence="2">The sequence shown here is derived from an EMBL/GenBank/DDBJ whole genome shotgun (WGS) entry which is preliminary data.</text>
</comment>
<sequence length="158" mass="16734">MKKPTGNALMIGAAILAAAAIPAVATPAAAQAGGWNGRYVWEEDVGRHGGTTPSDSITAFITYTLTIGPRAGPTRCMLNGQGFQTNRRIQCTAVPNGATLTVKFRRFGAENFPGDSWAPGQTLFTLSRGKRGIATSLQALTPSNRTTPRSGTLFRRVR</sequence>
<name>A0ABV0BDU1_9SPHN</name>
<evidence type="ECO:0000256" key="1">
    <source>
        <dbReference type="SAM" id="SignalP"/>
    </source>
</evidence>
<keyword evidence="1" id="KW-0732">Signal</keyword>
<dbReference type="EMBL" id="JBDIZK010000008">
    <property type="protein sequence ID" value="MEN3748240.1"/>
    <property type="molecule type" value="Genomic_DNA"/>
</dbReference>
<dbReference type="Pfam" id="PF19453">
    <property type="entry name" value="DUF5991"/>
    <property type="match status" value="1"/>
</dbReference>
<feature type="signal peptide" evidence="1">
    <location>
        <begin position="1"/>
        <end position="25"/>
    </location>
</feature>
<dbReference type="InterPro" id="IPR046033">
    <property type="entry name" value="DUF5991"/>
</dbReference>
<proteinExistence type="predicted"/>
<dbReference type="RefSeq" id="WP_346247258.1">
    <property type="nucleotide sequence ID" value="NZ_JBDIZK010000008.1"/>
</dbReference>
<keyword evidence="3" id="KW-1185">Reference proteome</keyword>
<protein>
    <submittedName>
        <fullName evidence="2">DUF5991 domain-containing protein</fullName>
    </submittedName>
</protein>
<reference evidence="2 3" key="1">
    <citation type="submission" date="2024-05" db="EMBL/GenBank/DDBJ databases">
        <title>Sphingomonas sp. HF-S3 16S ribosomal RNA gene Genome sequencing and assembly.</title>
        <authorList>
            <person name="Lee H."/>
        </authorList>
    </citation>
    <scope>NUCLEOTIDE SEQUENCE [LARGE SCALE GENOMIC DNA]</scope>
    <source>
        <strain evidence="2 3">HF-S3</strain>
    </source>
</reference>
<dbReference type="Proteomes" id="UP001427805">
    <property type="component" value="Unassembled WGS sequence"/>
</dbReference>
<accession>A0ABV0BDU1</accession>
<evidence type="ECO:0000313" key="2">
    <source>
        <dbReference type="EMBL" id="MEN3748240.1"/>
    </source>
</evidence>
<evidence type="ECO:0000313" key="3">
    <source>
        <dbReference type="Proteomes" id="UP001427805"/>
    </source>
</evidence>
<gene>
    <name evidence="2" type="ORF">TPR58_13775</name>
</gene>